<gene>
    <name evidence="2" type="ORF">KOF26_05700</name>
</gene>
<dbReference type="Pfam" id="PF08450">
    <property type="entry name" value="SGL"/>
    <property type="match status" value="1"/>
</dbReference>
<keyword evidence="3" id="KW-1185">Reference proteome</keyword>
<dbReference type="PANTHER" id="PTHR10907">
    <property type="entry name" value="REGUCALCIN"/>
    <property type="match status" value="1"/>
</dbReference>
<dbReference type="InterPro" id="IPR013658">
    <property type="entry name" value="SGL"/>
</dbReference>
<evidence type="ECO:0000259" key="1">
    <source>
        <dbReference type="Pfam" id="PF08450"/>
    </source>
</evidence>
<protein>
    <submittedName>
        <fullName evidence="2">SMP-30/gluconolactonase/LRE family protein</fullName>
    </submittedName>
</protein>
<feature type="domain" description="SMP-30/Gluconolactonase/LRE-like region" evidence="1">
    <location>
        <begin position="15"/>
        <end position="256"/>
    </location>
</feature>
<evidence type="ECO:0000313" key="2">
    <source>
        <dbReference type="EMBL" id="MBU3077357.1"/>
    </source>
</evidence>
<comment type="caution">
    <text evidence="2">The sequence shown here is derived from an EMBL/GenBank/DDBJ whole genome shotgun (WGS) entry which is preliminary data.</text>
</comment>
<reference evidence="2 3" key="1">
    <citation type="submission" date="2021-06" db="EMBL/GenBank/DDBJ databases">
        <title>Sphingomonas sp. XMGL2, whole genome shotgun sequencing project.</title>
        <authorList>
            <person name="Zhao G."/>
            <person name="Shen L."/>
        </authorList>
    </citation>
    <scope>NUCLEOTIDE SEQUENCE [LARGE SCALE GENOMIC DNA]</scope>
    <source>
        <strain evidence="2 3">XMGL2</strain>
    </source>
</reference>
<dbReference type="PANTHER" id="PTHR10907:SF47">
    <property type="entry name" value="REGUCALCIN"/>
    <property type="match status" value="1"/>
</dbReference>
<sequence>MTDYRIIEAAGRSILGEGPLWSPSTNALFWVDIMAPALSRLSLADGAVARWAMPERIGWIIERAGRDDFMIGLKSGFATLSLDPFAITAIGAPEPDRPHNRLNDAKADAAGRIWAGSKDDRDAEASGALYRLDPDLRWSRHDDGYQVANGPAFSPDGRILYHTDSGARTIYAFAMGADGNLAEKRVFLRFAEDWGYPDGMTTDAEGGLWVAHWGGGRISRFGPDATLDRSIALPATNITSITFAGDGLERMFVTSAALDTGRGPADGALFELSPGARGLPTNRFAG</sequence>
<dbReference type="RefSeq" id="WP_216321439.1">
    <property type="nucleotide sequence ID" value="NZ_JAHKRT010000002.1"/>
</dbReference>
<dbReference type="Proteomes" id="UP000776276">
    <property type="component" value="Unassembled WGS sequence"/>
</dbReference>
<proteinExistence type="predicted"/>
<dbReference type="EMBL" id="JAHKRT010000002">
    <property type="protein sequence ID" value="MBU3077357.1"/>
    <property type="molecule type" value="Genomic_DNA"/>
</dbReference>
<organism evidence="2 3">
    <name type="scientific">Sphingomonas quercus</name>
    <dbReference type="NCBI Taxonomy" id="2842451"/>
    <lineage>
        <taxon>Bacteria</taxon>
        <taxon>Pseudomonadati</taxon>
        <taxon>Pseudomonadota</taxon>
        <taxon>Alphaproteobacteria</taxon>
        <taxon>Sphingomonadales</taxon>
        <taxon>Sphingomonadaceae</taxon>
        <taxon>Sphingomonas</taxon>
    </lineage>
</organism>
<name>A0ABS6BGD5_9SPHN</name>
<evidence type="ECO:0000313" key="3">
    <source>
        <dbReference type="Proteomes" id="UP000776276"/>
    </source>
</evidence>
<accession>A0ABS6BGD5</accession>